<evidence type="ECO:0000259" key="11">
    <source>
        <dbReference type="Pfam" id="PF16900"/>
    </source>
</evidence>
<evidence type="ECO:0000256" key="9">
    <source>
        <dbReference type="RuleBase" id="RU364130"/>
    </source>
</evidence>
<comment type="subunit">
    <text evidence="9">Component of the heterotrimeric canonical replication protein A complex (RPA).</text>
</comment>
<evidence type="ECO:0000313" key="12">
    <source>
        <dbReference type="EMBL" id="GFG29463.1"/>
    </source>
</evidence>
<dbReference type="EMBL" id="BLKM01007001">
    <property type="protein sequence ID" value="GFG29463.1"/>
    <property type="molecule type" value="Genomic_DNA"/>
</dbReference>
<dbReference type="FunCoup" id="A0A6L2PAL5">
    <property type="interactions" value="2066"/>
</dbReference>
<protein>
    <recommendedName>
        <fullName evidence="9">Replication protein A subunit</fullName>
    </recommendedName>
</protein>
<keyword evidence="8 9" id="KW-0539">Nucleus</keyword>
<keyword evidence="5 9" id="KW-0863">Zinc-finger</keyword>
<dbReference type="GO" id="GO:0006260">
    <property type="term" value="P:DNA replication"/>
    <property type="evidence" value="ECO:0007669"/>
    <property type="project" value="UniProtKB-KW"/>
</dbReference>
<dbReference type="InterPro" id="IPR004591">
    <property type="entry name" value="Rfa1"/>
</dbReference>
<dbReference type="AlphaFoldDB" id="A0A6L2PAL5"/>
<keyword evidence="6 9" id="KW-0862">Zinc</keyword>
<evidence type="ECO:0000256" key="7">
    <source>
        <dbReference type="ARBA" id="ARBA00023125"/>
    </source>
</evidence>
<keyword evidence="4 9" id="KW-0479">Metal-binding</keyword>
<dbReference type="FunFam" id="2.40.50.140:FF:000090">
    <property type="entry name" value="Replication protein A subunit"/>
    <property type="match status" value="1"/>
</dbReference>
<keyword evidence="13" id="KW-1185">Reference proteome</keyword>
<proteinExistence type="inferred from homology"/>
<dbReference type="InterPro" id="IPR047192">
    <property type="entry name" value="Euk_RPA1_DBD_C"/>
</dbReference>
<dbReference type="Gene3D" id="2.40.50.140">
    <property type="entry name" value="Nucleic acid-binding proteins"/>
    <property type="match status" value="3"/>
</dbReference>
<evidence type="ECO:0000256" key="5">
    <source>
        <dbReference type="ARBA" id="ARBA00022771"/>
    </source>
</evidence>
<comment type="function">
    <text evidence="9">As part of the heterotrimeric replication protein A complex (RPA/RP-A), binds and stabilizes single-stranded DNA intermediates, that form during DNA replication or upon DNA stress. It prevents their reannealing and in parallel, recruits and activates different proteins and complexes involved in DNA metabolism. Thereby, it plays an essential role both in DNA replication and the cellular response to DNA damage.</text>
</comment>
<evidence type="ECO:0000256" key="4">
    <source>
        <dbReference type="ARBA" id="ARBA00022723"/>
    </source>
</evidence>
<comment type="caution">
    <text evidence="12">The sequence shown here is derived from an EMBL/GenBank/DDBJ whole genome shotgun (WGS) entry which is preliminary data.</text>
</comment>
<evidence type="ECO:0000256" key="2">
    <source>
        <dbReference type="ARBA" id="ARBA00005690"/>
    </source>
</evidence>
<dbReference type="FunFam" id="2.40.50.140:FF:000064">
    <property type="entry name" value="Replication protein A subunit"/>
    <property type="match status" value="1"/>
</dbReference>
<evidence type="ECO:0000256" key="6">
    <source>
        <dbReference type="ARBA" id="ARBA00022833"/>
    </source>
</evidence>
<evidence type="ECO:0000256" key="1">
    <source>
        <dbReference type="ARBA" id="ARBA00004123"/>
    </source>
</evidence>
<keyword evidence="3 9" id="KW-0235">DNA replication</keyword>
<dbReference type="OrthoDB" id="1751331at2759"/>
<dbReference type="PANTHER" id="PTHR47165">
    <property type="entry name" value="OS03G0429900 PROTEIN"/>
    <property type="match status" value="1"/>
</dbReference>
<dbReference type="InterPro" id="IPR013955">
    <property type="entry name" value="Rep_factor-A_C"/>
</dbReference>
<feature type="domain" description="Replication protein A OB" evidence="11">
    <location>
        <begin position="114"/>
        <end position="212"/>
    </location>
</feature>
<dbReference type="InParanoid" id="A0A6L2PAL5"/>
<dbReference type="SUPFAM" id="SSF50249">
    <property type="entry name" value="Nucleic acid-binding proteins"/>
    <property type="match status" value="3"/>
</dbReference>
<dbReference type="Pfam" id="PF16900">
    <property type="entry name" value="REPA_OB_2"/>
    <property type="match status" value="1"/>
</dbReference>
<dbReference type="Proteomes" id="UP000502823">
    <property type="component" value="Unassembled WGS sequence"/>
</dbReference>
<name>A0A6L2PAL5_COPFO</name>
<evidence type="ECO:0000256" key="3">
    <source>
        <dbReference type="ARBA" id="ARBA00022705"/>
    </source>
</evidence>
<dbReference type="InterPro" id="IPR012340">
    <property type="entry name" value="NA-bd_OB-fold"/>
</dbReference>
<evidence type="ECO:0000259" key="10">
    <source>
        <dbReference type="Pfam" id="PF08646"/>
    </source>
</evidence>
<dbReference type="GO" id="GO:0005634">
    <property type="term" value="C:nucleus"/>
    <property type="evidence" value="ECO:0007669"/>
    <property type="project" value="UniProtKB-SubCell"/>
</dbReference>
<dbReference type="GO" id="GO:0003677">
    <property type="term" value="F:DNA binding"/>
    <property type="evidence" value="ECO:0007669"/>
    <property type="project" value="UniProtKB-KW"/>
</dbReference>
<dbReference type="NCBIfam" id="TIGR00617">
    <property type="entry name" value="rpa1"/>
    <property type="match status" value="1"/>
</dbReference>
<dbReference type="CDD" id="cd04476">
    <property type="entry name" value="RPA1_DBD_C"/>
    <property type="match status" value="1"/>
</dbReference>
<dbReference type="GO" id="GO:0006281">
    <property type="term" value="P:DNA repair"/>
    <property type="evidence" value="ECO:0007669"/>
    <property type="project" value="InterPro"/>
</dbReference>
<comment type="similarity">
    <text evidence="2 9">Belongs to the replication factor A protein 1 family.</text>
</comment>
<keyword evidence="7 9" id="KW-0238">DNA-binding</keyword>
<evidence type="ECO:0000313" key="13">
    <source>
        <dbReference type="Proteomes" id="UP000502823"/>
    </source>
</evidence>
<comment type="subcellular location">
    <subcellularLocation>
        <location evidence="1 9">Nucleus</location>
    </subcellularLocation>
</comment>
<feature type="domain" description="Replication factor A C-terminal" evidence="10">
    <location>
        <begin position="271"/>
        <end position="391"/>
    </location>
</feature>
<dbReference type="GO" id="GO:0008270">
    <property type="term" value="F:zinc ion binding"/>
    <property type="evidence" value="ECO:0007669"/>
    <property type="project" value="UniProtKB-KW"/>
</dbReference>
<dbReference type="CDD" id="cd04475">
    <property type="entry name" value="RPA1_DBD_B"/>
    <property type="match status" value="1"/>
</dbReference>
<accession>A0A6L2PAL5</accession>
<feature type="non-terminal residue" evidence="12">
    <location>
        <position position="391"/>
    </location>
</feature>
<gene>
    <name evidence="12" type="ORF">Cfor_05457</name>
</gene>
<evidence type="ECO:0000256" key="8">
    <source>
        <dbReference type="ARBA" id="ARBA00023242"/>
    </source>
</evidence>
<dbReference type="InterPro" id="IPR031657">
    <property type="entry name" value="REPA_OB_2"/>
</dbReference>
<dbReference type="GO" id="GO:0006310">
    <property type="term" value="P:DNA recombination"/>
    <property type="evidence" value="ECO:0007669"/>
    <property type="project" value="InterPro"/>
</dbReference>
<sequence>MNTVEPVSIISGGATERKQYLWENKKNENFTFSTYTYRSNQQTEVAFIRVQITFLLFVVNKVYLISRCSLKPANKKFTNLKHDYEMAFTNDTQVMPCHEDSGDIPTLTFDFMSISMLANLENNALVDVIGVCKSSGEVQTLISRNTNRELKKREVLIVDQSNTGVTLTLWGSQAEEFDGSLQPVLAVKNGRINEFGGGKSVSLMQSSVLQVNPDITEAHKLRGWFDNIGSTQEQENISGRTGAVGGGFPTNWMTLKEAQENQLGCGDKPDYFTTVATVLLVRSENSLYKACPTAECNKKVIDQNNGMYRCEKCNREYPNFKYRLLLSVSLGDFSGNQWATCFQEAAEALLGMSAQEVGDLFHDDKQFQEVFNRAAFKTCIFRLRAKMESYN</sequence>
<dbReference type="PANTHER" id="PTHR47165:SF4">
    <property type="entry name" value="OS03G0429900 PROTEIN"/>
    <property type="match status" value="1"/>
</dbReference>
<dbReference type="Pfam" id="PF08646">
    <property type="entry name" value="Rep_fac-A_C"/>
    <property type="match status" value="1"/>
</dbReference>
<reference evidence="13" key="1">
    <citation type="submission" date="2020-01" db="EMBL/GenBank/DDBJ databases">
        <title>Draft genome sequence of the Termite Coptotermes fromosanus.</title>
        <authorList>
            <person name="Itakura S."/>
            <person name="Yosikawa Y."/>
            <person name="Umezawa K."/>
        </authorList>
    </citation>
    <scope>NUCLEOTIDE SEQUENCE [LARGE SCALE GENOMIC DNA]</scope>
</reference>
<organism evidence="12 13">
    <name type="scientific">Coptotermes formosanus</name>
    <name type="common">Formosan subterranean termite</name>
    <dbReference type="NCBI Taxonomy" id="36987"/>
    <lineage>
        <taxon>Eukaryota</taxon>
        <taxon>Metazoa</taxon>
        <taxon>Ecdysozoa</taxon>
        <taxon>Arthropoda</taxon>
        <taxon>Hexapoda</taxon>
        <taxon>Insecta</taxon>
        <taxon>Pterygota</taxon>
        <taxon>Neoptera</taxon>
        <taxon>Polyneoptera</taxon>
        <taxon>Dictyoptera</taxon>
        <taxon>Blattodea</taxon>
        <taxon>Blattoidea</taxon>
        <taxon>Termitoidae</taxon>
        <taxon>Rhinotermitidae</taxon>
        <taxon>Coptotermes</taxon>
    </lineage>
</organism>